<comment type="caution">
    <text evidence="12">The sequence shown here is derived from an EMBL/GenBank/DDBJ whole genome shotgun (WGS) entry which is preliminary data.</text>
</comment>
<dbReference type="PROSITE" id="PS50883">
    <property type="entry name" value="EAL"/>
    <property type="match status" value="1"/>
</dbReference>
<dbReference type="EC" id="3.1.4.52" evidence="2"/>
<dbReference type="RefSeq" id="WP_280030599.1">
    <property type="nucleotide sequence ID" value="NZ_JAOCAP010000058.1"/>
</dbReference>
<evidence type="ECO:0000256" key="10">
    <source>
        <dbReference type="SAM" id="Phobius"/>
    </source>
</evidence>
<accession>A0AA42TQJ9</accession>
<keyword evidence="3" id="KW-1003">Cell membrane</keyword>
<dbReference type="GO" id="GO:0005886">
    <property type="term" value="C:plasma membrane"/>
    <property type="evidence" value="ECO:0007669"/>
    <property type="project" value="UniProtKB-SubCell"/>
</dbReference>
<sequence length="516" mass="57282">MKLRKRALIASILTPAILLALLSSVMALHQLKKDTTVAANILMRQVDRVTFIARQASLVTAKLSIQPCESALQQMTDNGTLTPYIRSTGLVWDGKLICSSVSGTRQKNATAVYGVAVSAPIGSLKIIATEGTSYVPGSSAVIYAYGVGNQMTAFTVVDARYFTDLMDSLDDENHSVQQLQFKTGPVISGQERIRPHSQMFTTKFRSDVSQAHLQVLTPALSLRHYILRNMFFLGPLSLLLSLAMLYIWRRLESRKVTLADEIRKGMANGEFRVHYQPICEATTGTCSGAEALLRWQRPDGRSISPMVFIQASEEEGLIVRLTQHLFNLIEEDVRAWQVTAPFHLGVNIAAPHLMDRSFTDDVLRLCGALDDSFRLVLEITERSLVEDTGTASEKLHQLRQKGCQVAVDDFGTGYCSLSLLQSLPVDYLKIDKIFIDSLTSAGADTPVLDTIVALSKRLGLTTIAEGITATHQIDWLIKHQVPYAQGYYYGRPMAATAFYKWYSEKMHLSHGRICCR</sequence>
<dbReference type="SMART" id="SM00052">
    <property type="entry name" value="EAL"/>
    <property type="match status" value="1"/>
</dbReference>
<dbReference type="Pfam" id="PF12792">
    <property type="entry name" value="CSS-motif"/>
    <property type="match status" value="1"/>
</dbReference>
<dbReference type="EMBL" id="JAOCAP010000058">
    <property type="protein sequence ID" value="MDH1321615.1"/>
    <property type="molecule type" value="Genomic_DNA"/>
</dbReference>
<keyword evidence="7 10" id="KW-1133">Transmembrane helix</keyword>
<protein>
    <recommendedName>
        <fullName evidence="2">cyclic-guanylate-specific phosphodiesterase</fullName>
        <ecNumber evidence="2">3.1.4.52</ecNumber>
    </recommendedName>
</protein>
<feature type="domain" description="EAL" evidence="11">
    <location>
        <begin position="255"/>
        <end position="506"/>
    </location>
</feature>
<comment type="catalytic activity">
    <reaction evidence="9">
        <text>3',3'-c-di-GMP + H2O = 5'-phosphoguanylyl(3'-&gt;5')guanosine + H(+)</text>
        <dbReference type="Rhea" id="RHEA:24902"/>
        <dbReference type="ChEBI" id="CHEBI:15377"/>
        <dbReference type="ChEBI" id="CHEBI:15378"/>
        <dbReference type="ChEBI" id="CHEBI:58754"/>
        <dbReference type="ChEBI" id="CHEBI:58805"/>
        <dbReference type="EC" id="3.1.4.52"/>
    </reaction>
</comment>
<dbReference type="InterPro" id="IPR035919">
    <property type="entry name" value="EAL_sf"/>
</dbReference>
<gene>
    <name evidence="12" type="ORF">N5C39_25090</name>
</gene>
<dbReference type="InterPro" id="IPR024744">
    <property type="entry name" value="CSS-motif_dom"/>
</dbReference>
<dbReference type="PANTHER" id="PTHR33121:SF81">
    <property type="entry name" value="CYCLIC DI-GMP PHOSPHODIESTERASE PDEB-RELATED"/>
    <property type="match status" value="1"/>
</dbReference>
<keyword evidence="6" id="KW-0378">Hydrolase</keyword>
<keyword evidence="8 10" id="KW-0472">Membrane</keyword>
<evidence type="ECO:0000256" key="6">
    <source>
        <dbReference type="ARBA" id="ARBA00022801"/>
    </source>
</evidence>
<evidence type="ECO:0000256" key="2">
    <source>
        <dbReference type="ARBA" id="ARBA00012282"/>
    </source>
</evidence>
<dbReference type="Pfam" id="PF00563">
    <property type="entry name" value="EAL"/>
    <property type="match status" value="1"/>
</dbReference>
<dbReference type="CDD" id="cd01948">
    <property type="entry name" value="EAL"/>
    <property type="match status" value="1"/>
</dbReference>
<dbReference type="AlphaFoldDB" id="A0AA42TQJ9"/>
<reference evidence="12" key="1">
    <citation type="submission" date="2022-09" db="EMBL/GenBank/DDBJ databases">
        <title>Intensive care unit water sources are persistently colonized with multi-drug resistant bacteria and are the site of extensive horizontal gene transfer of antibiotic resistance genes.</title>
        <authorList>
            <person name="Diorio-Toth L."/>
        </authorList>
    </citation>
    <scope>NUCLEOTIDE SEQUENCE</scope>
    <source>
        <strain evidence="12">GD03936</strain>
    </source>
</reference>
<evidence type="ECO:0000256" key="1">
    <source>
        <dbReference type="ARBA" id="ARBA00004651"/>
    </source>
</evidence>
<feature type="transmembrane region" description="Helical" evidence="10">
    <location>
        <begin position="230"/>
        <end position="248"/>
    </location>
</feature>
<proteinExistence type="predicted"/>
<evidence type="ECO:0000313" key="12">
    <source>
        <dbReference type="EMBL" id="MDH1321615.1"/>
    </source>
</evidence>
<dbReference type="InterPro" id="IPR050706">
    <property type="entry name" value="Cyclic-di-GMP_PDE-like"/>
</dbReference>
<evidence type="ECO:0000256" key="8">
    <source>
        <dbReference type="ARBA" id="ARBA00023136"/>
    </source>
</evidence>
<dbReference type="Proteomes" id="UP001158416">
    <property type="component" value="Unassembled WGS sequence"/>
</dbReference>
<evidence type="ECO:0000256" key="7">
    <source>
        <dbReference type="ARBA" id="ARBA00022989"/>
    </source>
</evidence>
<dbReference type="InterPro" id="IPR001633">
    <property type="entry name" value="EAL_dom"/>
</dbReference>
<organism evidence="12 13">
    <name type="scientific">Enterobacter bugandensis</name>
    <dbReference type="NCBI Taxonomy" id="881260"/>
    <lineage>
        <taxon>Bacteria</taxon>
        <taxon>Pseudomonadati</taxon>
        <taxon>Pseudomonadota</taxon>
        <taxon>Gammaproteobacteria</taxon>
        <taxon>Enterobacterales</taxon>
        <taxon>Enterobacteriaceae</taxon>
        <taxon>Enterobacter</taxon>
    </lineage>
</organism>
<keyword evidence="4" id="KW-0973">c-di-GMP</keyword>
<comment type="subcellular location">
    <subcellularLocation>
        <location evidence="1">Cell membrane</location>
        <topology evidence="1">Multi-pass membrane protein</topology>
    </subcellularLocation>
</comment>
<dbReference type="PANTHER" id="PTHR33121">
    <property type="entry name" value="CYCLIC DI-GMP PHOSPHODIESTERASE PDEF"/>
    <property type="match status" value="1"/>
</dbReference>
<evidence type="ECO:0000259" key="11">
    <source>
        <dbReference type="PROSITE" id="PS50883"/>
    </source>
</evidence>
<evidence type="ECO:0000256" key="4">
    <source>
        <dbReference type="ARBA" id="ARBA00022636"/>
    </source>
</evidence>
<evidence type="ECO:0000256" key="5">
    <source>
        <dbReference type="ARBA" id="ARBA00022692"/>
    </source>
</evidence>
<evidence type="ECO:0000313" key="13">
    <source>
        <dbReference type="Proteomes" id="UP001158416"/>
    </source>
</evidence>
<dbReference type="GO" id="GO:0071111">
    <property type="term" value="F:cyclic-guanylate-specific phosphodiesterase activity"/>
    <property type="evidence" value="ECO:0007669"/>
    <property type="project" value="UniProtKB-EC"/>
</dbReference>
<keyword evidence="5 10" id="KW-0812">Transmembrane</keyword>
<dbReference type="Gene3D" id="3.20.20.450">
    <property type="entry name" value="EAL domain"/>
    <property type="match status" value="1"/>
</dbReference>
<name>A0AA42TQJ9_9ENTR</name>
<evidence type="ECO:0000256" key="3">
    <source>
        <dbReference type="ARBA" id="ARBA00022475"/>
    </source>
</evidence>
<evidence type="ECO:0000256" key="9">
    <source>
        <dbReference type="ARBA" id="ARBA00034290"/>
    </source>
</evidence>
<dbReference type="SUPFAM" id="SSF141868">
    <property type="entry name" value="EAL domain-like"/>
    <property type="match status" value="1"/>
</dbReference>